<dbReference type="InterPro" id="IPR001789">
    <property type="entry name" value="Sig_transdc_resp-reg_receiver"/>
</dbReference>
<comment type="subcellular location">
    <subcellularLocation>
        <location evidence="1">Cytoplasm</location>
    </subcellularLocation>
</comment>
<dbReference type="InterPro" id="IPR058031">
    <property type="entry name" value="AAA_lid_NorR"/>
</dbReference>
<dbReference type="GO" id="GO:0005737">
    <property type="term" value="C:cytoplasm"/>
    <property type="evidence" value="ECO:0007669"/>
    <property type="project" value="UniProtKB-SubCell"/>
</dbReference>
<dbReference type="GO" id="GO:0005524">
    <property type="term" value="F:ATP binding"/>
    <property type="evidence" value="ECO:0007669"/>
    <property type="project" value="UniProtKB-KW"/>
</dbReference>
<dbReference type="InterPro" id="IPR002197">
    <property type="entry name" value="HTH_Fis"/>
</dbReference>
<dbReference type="PANTHER" id="PTHR32071:SF113">
    <property type="entry name" value="ALGINATE BIOSYNTHESIS TRANSCRIPTIONAL REGULATORY PROTEIN ALGB"/>
    <property type="match status" value="1"/>
</dbReference>
<dbReference type="Pfam" id="PF00158">
    <property type="entry name" value="Sigma54_activat"/>
    <property type="match status" value="1"/>
</dbReference>
<evidence type="ECO:0000256" key="10">
    <source>
        <dbReference type="ARBA" id="ARBA00023163"/>
    </source>
</evidence>
<evidence type="ECO:0000256" key="2">
    <source>
        <dbReference type="ARBA" id="ARBA00022490"/>
    </source>
</evidence>
<keyword evidence="6" id="KW-0902">Two-component regulatory system</keyword>
<dbReference type="Proteomes" id="UP000035068">
    <property type="component" value="Unassembled WGS sequence"/>
</dbReference>
<dbReference type="InterPro" id="IPR025944">
    <property type="entry name" value="Sigma_54_int_dom_CS"/>
</dbReference>
<organism evidence="14 15">
    <name type="scientific">Geoalkalibacter ferrihydriticus DSM 17813</name>
    <dbReference type="NCBI Taxonomy" id="1121915"/>
    <lineage>
        <taxon>Bacteria</taxon>
        <taxon>Pseudomonadati</taxon>
        <taxon>Thermodesulfobacteriota</taxon>
        <taxon>Desulfuromonadia</taxon>
        <taxon>Desulfuromonadales</taxon>
        <taxon>Geoalkalibacteraceae</taxon>
        <taxon>Geoalkalibacter</taxon>
    </lineage>
</organism>
<evidence type="ECO:0000256" key="1">
    <source>
        <dbReference type="ARBA" id="ARBA00004496"/>
    </source>
</evidence>
<feature type="domain" description="Response regulatory" evidence="13">
    <location>
        <begin position="6"/>
        <end position="120"/>
    </location>
</feature>
<dbReference type="InterPro" id="IPR011006">
    <property type="entry name" value="CheY-like_superfamily"/>
</dbReference>
<dbReference type="PROSITE" id="PS50045">
    <property type="entry name" value="SIGMA54_INTERACT_4"/>
    <property type="match status" value="1"/>
</dbReference>
<dbReference type="SMART" id="SM00382">
    <property type="entry name" value="AAA"/>
    <property type="match status" value="1"/>
</dbReference>
<dbReference type="InterPro" id="IPR025662">
    <property type="entry name" value="Sigma_54_int_dom_ATP-bd_1"/>
</dbReference>
<keyword evidence="2" id="KW-0963">Cytoplasm</keyword>
<dbReference type="Gene3D" id="1.10.10.60">
    <property type="entry name" value="Homeodomain-like"/>
    <property type="match status" value="1"/>
</dbReference>
<dbReference type="EMBL" id="JWJD01000002">
    <property type="protein sequence ID" value="KIH76929.1"/>
    <property type="molecule type" value="Genomic_DNA"/>
</dbReference>
<dbReference type="InterPro" id="IPR025943">
    <property type="entry name" value="Sigma_54_int_dom_ATP-bd_2"/>
</dbReference>
<dbReference type="SUPFAM" id="SSF52540">
    <property type="entry name" value="P-loop containing nucleoside triphosphate hydrolases"/>
    <property type="match status" value="1"/>
</dbReference>
<keyword evidence="14" id="KW-0418">Kinase</keyword>
<dbReference type="PROSITE" id="PS00688">
    <property type="entry name" value="SIGMA54_INTERACT_3"/>
    <property type="match status" value="1"/>
</dbReference>
<dbReference type="InterPro" id="IPR027417">
    <property type="entry name" value="P-loop_NTPase"/>
</dbReference>
<evidence type="ECO:0000313" key="15">
    <source>
        <dbReference type="Proteomes" id="UP000035068"/>
    </source>
</evidence>
<dbReference type="FunFam" id="1.10.8.60:FF:000014">
    <property type="entry name" value="DNA-binding transcriptional regulator NtrC"/>
    <property type="match status" value="1"/>
</dbReference>
<evidence type="ECO:0000256" key="3">
    <source>
        <dbReference type="ARBA" id="ARBA00022553"/>
    </source>
</evidence>
<dbReference type="Gene3D" id="1.10.8.60">
    <property type="match status" value="1"/>
</dbReference>
<evidence type="ECO:0000256" key="7">
    <source>
        <dbReference type="ARBA" id="ARBA00023015"/>
    </source>
</evidence>
<dbReference type="FunFam" id="3.40.50.300:FF:000006">
    <property type="entry name" value="DNA-binding transcriptional regulator NtrC"/>
    <property type="match status" value="1"/>
</dbReference>
<dbReference type="InterPro" id="IPR003593">
    <property type="entry name" value="AAA+_ATPase"/>
</dbReference>
<evidence type="ECO:0000256" key="11">
    <source>
        <dbReference type="PROSITE-ProRule" id="PRU00169"/>
    </source>
</evidence>
<evidence type="ECO:0000256" key="4">
    <source>
        <dbReference type="ARBA" id="ARBA00022741"/>
    </source>
</evidence>
<keyword evidence="14" id="KW-0808">Transferase</keyword>
<dbReference type="PROSITE" id="PS50110">
    <property type="entry name" value="RESPONSE_REGULATORY"/>
    <property type="match status" value="1"/>
</dbReference>
<evidence type="ECO:0000256" key="9">
    <source>
        <dbReference type="ARBA" id="ARBA00023159"/>
    </source>
</evidence>
<dbReference type="GO" id="GO:0000160">
    <property type="term" value="P:phosphorelay signal transduction system"/>
    <property type="evidence" value="ECO:0007669"/>
    <property type="project" value="UniProtKB-KW"/>
</dbReference>
<dbReference type="PROSITE" id="PS00675">
    <property type="entry name" value="SIGMA54_INTERACT_1"/>
    <property type="match status" value="1"/>
</dbReference>
<dbReference type="Gene3D" id="3.40.50.300">
    <property type="entry name" value="P-loop containing nucleotide triphosphate hydrolases"/>
    <property type="match status" value="1"/>
</dbReference>
<dbReference type="Pfam" id="PF00072">
    <property type="entry name" value="Response_reg"/>
    <property type="match status" value="1"/>
</dbReference>
<evidence type="ECO:0000313" key="14">
    <source>
        <dbReference type="EMBL" id="KIH76929.1"/>
    </source>
</evidence>
<reference evidence="14 15" key="1">
    <citation type="submission" date="2014-12" db="EMBL/GenBank/DDBJ databases">
        <title>Genomes of Geoalkalibacter ferrihydriticus and Geoalkalibacter subterraneus, two haloalkaliphilic metal-reducing members of the Geobacteraceae.</title>
        <authorList>
            <person name="Badalamenti J.P."/>
            <person name="Torres C.I."/>
            <person name="Krajmalnik-Brown R."/>
            <person name="Bond D.R."/>
        </authorList>
    </citation>
    <scope>NUCLEOTIDE SEQUENCE [LARGE SCALE GENOMIC DNA]</scope>
    <source>
        <strain evidence="14 15">DSM 17813</strain>
    </source>
</reference>
<keyword evidence="7" id="KW-0805">Transcription regulation</keyword>
<evidence type="ECO:0000256" key="6">
    <source>
        <dbReference type="ARBA" id="ARBA00023012"/>
    </source>
</evidence>
<dbReference type="AlphaFoldDB" id="A0A0C2DTZ9"/>
<keyword evidence="5" id="KW-0067">ATP-binding</keyword>
<dbReference type="InterPro" id="IPR009057">
    <property type="entry name" value="Homeodomain-like_sf"/>
</dbReference>
<gene>
    <name evidence="14" type="ORF">GFER_07525</name>
</gene>
<evidence type="ECO:0000259" key="13">
    <source>
        <dbReference type="PROSITE" id="PS50110"/>
    </source>
</evidence>
<dbReference type="InterPro" id="IPR002078">
    <property type="entry name" value="Sigma_54_int"/>
</dbReference>
<dbReference type="GO" id="GO:0016301">
    <property type="term" value="F:kinase activity"/>
    <property type="evidence" value="ECO:0007669"/>
    <property type="project" value="UniProtKB-KW"/>
</dbReference>
<keyword evidence="4" id="KW-0547">Nucleotide-binding</keyword>
<name>A0A0C2DTZ9_9BACT</name>
<dbReference type="SUPFAM" id="SSF52172">
    <property type="entry name" value="CheY-like"/>
    <property type="match status" value="1"/>
</dbReference>
<feature type="domain" description="Sigma-54 factor interaction" evidence="12">
    <location>
        <begin position="144"/>
        <end position="373"/>
    </location>
</feature>
<comment type="caution">
    <text evidence="14">The sequence shown here is derived from an EMBL/GenBank/DDBJ whole genome shotgun (WGS) entry which is preliminary data.</text>
</comment>
<dbReference type="GO" id="GO:0006355">
    <property type="term" value="P:regulation of DNA-templated transcription"/>
    <property type="evidence" value="ECO:0007669"/>
    <property type="project" value="InterPro"/>
</dbReference>
<evidence type="ECO:0000256" key="5">
    <source>
        <dbReference type="ARBA" id="ARBA00022840"/>
    </source>
</evidence>
<sequence>MPESLRILIVDDESAMRHMLRLLLERAGYLVNEAQSGRQALARLQEDPCDIVLCDIRMPELGGLDLLDEVRRRDLSPTFIMMTAYGSIDTALECMKRGAYDYLSKPFKPDEVVLTLRKAEERLGLQRENQQLRRQLDGENQDGMVYRSAAMAEVVDLAQRVAPAASAVLIRGETGTGKELVARTLHARSGRKPDGFIALNCGAVPAGLLESELFGHVRGAFTGAERDREGLFAAADKGTLFLDEIAELPLELQPKLLRVLQEGEVRRVGETVSRRVKVRVVAATAVDLRQAVAEGQFREDLYYRLNVVEIFIPPLRERREDILPLAEHFLQRIARREGRSVPRFAAECLEFLQSYDWPGNVRELANFIERTLIFCREPLIELSALPWEIRRRNRAANEELSLKAAMARIEKEFIRKALARTNGNRTQAARLLDISLRNLLYKVKDYGIE</sequence>
<dbReference type="PROSITE" id="PS00676">
    <property type="entry name" value="SIGMA54_INTERACT_2"/>
    <property type="match status" value="1"/>
</dbReference>
<keyword evidence="10" id="KW-0804">Transcription</keyword>
<dbReference type="Pfam" id="PF25601">
    <property type="entry name" value="AAA_lid_14"/>
    <property type="match status" value="1"/>
</dbReference>
<keyword evidence="3 11" id="KW-0597">Phosphoprotein</keyword>
<evidence type="ECO:0000259" key="12">
    <source>
        <dbReference type="PROSITE" id="PS50045"/>
    </source>
</evidence>
<dbReference type="CDD" id="cd00009">
    <property type="entry name" value="AAA"/>
    <property type="match status" value="1"/>
</dbReference>
<accession>A0A0C2DTZ9</accession>
<dbReference type="SUPFAM" id="SSF46689">
    <property type="entry name" value="Homeodomain-like"/>
    <property type="match status" value="1"/>
</dbReference>
<dbReference type="SMART" id="SM00448">
    <property type="entry name" value="REC"/>
    <property type="match status" value="1"/>
</dbReference>
<evidence type="ECO:0000256" key="8">
    <source>
        <dbReference type="ARBA" id="ARBA00023125"/>
    </source>
</evidence>
<protein>
    <submittedName>
        <fullName evidence="14">Histidine kinase</fullName>
    </submittedName>
</protein>
<dbReference type="RefSeq" id="WP_040098045.1">
    <property type="nucleotide sequence ID" value="NZ_JWJD01000002.1"/>
</dbReference>
<keyword evidence="9" id="KW-0010">Activator</keyword>
<dbReference type="PRINTS" id="PR01590">
    <property type="entry name" value="HTHFIS"/>
</dbReference>
<feature type="modified residue" description="4-aspartylphosphate" evidence="11">
    <location>
        <position position="55"/>
    </location>
</feature>
<dbReference type="GO" id="GO:0043565">
    <property type="term" value="F:sequence-specific DNA binding"/>
    <property type="evidence" value="ECO:0007669"/>
    <property type="project" value="InterPro"/>
</dbReference>
<dbReference type="Pfam" id="PF02954">
    <property type="entry name" value="HTH_8"/>
    <property type="match status" value="1"/>
</dbReference>
<keyword evidence="15" id="KW-1185">Reference proteome</keyword>
<dbReference type="FunFam" id="3.40.50.2300:FF:000018">
    <property type="entry name" value="DNA-binding transcriptional regulator NtrC"/>
    <property type="match status" value="1"/>
</dbReference>
<proteinExistence type="predicted"/>
<keyword evidence="8" id="KW-0238">DNA-binding</keyword>
<dbReference type="Gene3D" id="3.40.50.2300">
    <property type="match status" value="1"/>
</dbReference>
<dbReference type="PANTHER" id="PTHR32071">
    <property type="entry name" value="TRANSCRIPTIONAL REGULATORY PROTEIN"/>
    <property type="match status" value="1"/>
</dbReference>